<dbReference type="RefSeq" id="WP_170253546.1">
    <property type="nucleotide sequence ID" value="NZ_BJZP01000025.1"/>
</dbReference>
<comment type="caution">
    <text evidence="3">The sequence shown here is derived from an EMBL/GenBank/DDBJ whole genome shotgun (WGS) entry which is preliminary data.</text>
</comment>
<evidence type="ECO:0000256" key="1">
    <source>
        <dbReference type="SAM" id="MobiDB-lite"/>
    </source>
</evidence>
<gene>
    <name evidence="3" type="ORF">RNA01_38030</name>
</gene>
<keyword evidence="4" id="KW-1185">Reference proteome</keyword>
<protein>
    <recommendedName>
        <fullName evidence="2">Polysaccharide pyruvyl transferase domain-containing protein</fullName>
    </recommendedName>
</protein>
<evidence type="ECO:0000313" key="3">
    <source>
        <dbReference type="EMBL" id="GEO86871.1"/>
    </source>
</evidence>
<reference evidence="3 4" key="1">
    <citation type="submission" date="2019-07" db="EMBL/GenBank/DDBJ databases">
        <title>Whole genome shotgun sequence of Rhizobium naphthalenivorans NBRC 107585.</title>
        <authorList>
            <person name="Hosoyama A."/>
            <person name="Uohara A."/>
            <person name="Ohji S."/>
            <person name="Ichikawa N."/>
        </authorList>
    </citation>
    <scope>NUCLEOTIDE SEQUENCE [LARGE SCALE GENOMIC DNA]</scope>
    <source>
        <strain evidence="3 4">NBRC 107585</strain>
    </source>
</reference>
<dbReference type="AlphaFoldDB" id="A0A512HN50"/>
<sequence>MDQRLAPSRAAGMLQLAARPRTPLELMDVLRSSSVILAHRLHACIAAYALGIPHVGFGWDQKVASFFRSVGREGYFADGPATTPTHVAFLLARAAESGIDEATQAAGLAAATDAVRMLADRLQASATMTGEPMSSGRLRQNNHAKMATRK</sequence>
<dbReference type="Pfam" id="PF04230">
    <property type="entry name" value="PS_pyruv_trans"/>
    <property type="match status" value="1"/>
</dbReference>
<accession>A0A512HN50</accession>
<dbReference type="Proteomes" id="UP000321717">
    <property type="component" value="Unassembled WGS sequence"/>
</dbReference>
<feature type="compositionally biased region" description="Basic residues" evidence="1">
    <location>
        <begin position="140"/>
        <end position="150"/>
    </location>
</feature>
<proteinExistence type="predicted"/>
<feature type="region of interest" description="Disordered" evidence="1">
    <location>
        <begin position="129"/>
        <end position="150"/>
    </location>
</feature>
<dbReference type="InterPro" id="IPR007345">
    <property type="entry name" value="Polysacch_pyruvyl_Trfase"/>
</dbReference>
<organism evidence="3 4">
    <name type="scientific">Ciceribacter naphthalenivorans</name>
    <dbReference type="NCBI Taxonomy" id="1118451"/>
    <lineage>
        <taxon>Bacteria</taxon>
        <taxon>Pseudomonadati</taxon>
        <taxon>Pseudomonadota</taxon>
        <taxon>Alphaproteobacteria</taxon>
        <taxon>Hyphomicrobiales</taxon>
        <taxon>Rhizobiaceae</taxon>
        <taxon>Ciceribacter</taxon>
    </lineage>
</organism>
<evidence type="ECO:0000313" key="4">
    <source>
        <dbReference type="Proteomes" id="UP000321717"/>
    </source>
</evidence>
<name>A0A512HN50_9HYPH</name>
<feature type="domain" description="Polysaccharide pyruvyl transferase" evidence="2">
    <location>
        <begin position="19"/>
        <end position="60"/>
    </location>
</feature>
<dbReference type="EMBL" id="BJZP01000025">
    <property type="protein sequence ID" value="GEO86871.1"/>
    <property type="molecule type" value="Genomic_DNA"/>
</dbReference>
<evidence type="ECO:0000259" key="2">
    <source>
        <dbReference type="Pfam" id="PF04230"/>
    </source>
</evidence>